<evidence type="ECO:0000256" key="1">
    <source>
        <dbReference type="ARBA" id="ARBA00004167"/>
    </source>
</evidence>
<dbReference type="RefSeq" id="XP_028968115.1">
    <property type="nucleotide sequence ID" value="XM_029112282.1"/>
</dbReference>
<dbReference type="KEGG" id="goe:100903521"/>
<name>A0AAJ7WIE7_9ACAR</name>
<dbReference type="GO" id="GO:0007411">
    <property type="term" value="P:axon guidance"/>
    <property type="evidence" value="ECO:0007669"/>
    <property type="project" value="TreeGrafter"/>
</dbReference>
<sequence length="678" mass="74016">MIPVWLAPRLFFFVLITHVRAAKEELVVIEHPSDVVALRHDPAQLSCNVQGAKRINWFHKGRAVTSNGGTTVSLGTLFILSVLTHDTGVYWCEGVAENGKSVRSNNATLNIAYLREEFTVKPRSTEASIGGSVVLECTPPSGLPKPDVEWLKEGVPVNVGTGRSRLRLQGDNLLISEVRANDQGDYVCKAENIVGTRETAPAKLKVKLTSKPHIVTPPKDETVLAKEHASVRFVCTAGGDPSPRVRWRHGTRELNGDDRLILALEESRGSTTSTLEISDVNPDDHGNYTCEAENAAGRATSTSRLTVHYRPQFAVIPSSQHVSMGASVALRCAASGNPRPDVYWSRDSQPGKLLFPNNTYGRLSVDAFGTLLIPRLGLEDSGVYICTALSAIDTITATARVEVSRGGAEHRSDRHLLLDLVESPWLLLLVSAILCLILICVAVTILLVLRKMRNKTSAVTEVPVAKGGDINFFAALAHPTTTEYYYPPGREKMVLYENKLNIMDCNYPMECAPLSEPQRPCANKPEVSMPGPYASTTLVVGLPRNETGTGVHRRAFPVNGGAQGAHELENLLQGGYSNSGTSSSETSSFGQRSGRSSRSSSRPTRVRVQETTSCEDNTEPIYSLVPEDVDDESEVSQLNNYRRRAPPPSASLPQTPQLKFSRKEMPSTDYLVSRQIQL</sequence>
<feature type="domain" description="Ig-like" evidence="13">
    <location>
        <begin position="116"/>
        <end position="209"/>
    </location>
</feature>
<keyword evidence="4" id="KW-0677">Repeat</keyword>
<evidence type="ECO:0000256" key="9">
    <source>
        <dbReference type="ARBA" id="ARBA00023319"/>
    </source>
</evidence>
<evidence type="ECO:0000256" key="2">
    <source>
        <dbReference type="ARBA" id="ARBA00022692"/>
    </source>
</evidence>
<feature type="region of interest" description="Disordered" evidence="10">
    <location>
        <begin position="572"/>
        <end position="666"/>
    </location>
</feature>
<protein>
    <submittedName>
        <fullName evidence="15">Protein sax-3</fullName>
    </submittedName>
</protein>
<dbReference type="SUPFAM" id="SSF48726">
    <property type="entry name" value="Immunoglobulin"/>
    <property type="match status" value="4"/>
</dbReference>
<dbReference type="InterPro" id="IPR013098">
    <property type="entry name" value="Ig_I-set"/>
</dbReference>
<evidence type="ECO:0000256" key="3">
    <source>
        <dbReference type="ARBA" id="ARBA00022729"/>
    </source>
</evidence>
<evidence type="ECO:0000256" key="6">
    <source>
        <dbReference type="ARBA" id="ARBA00022989"/>
    </source>
</evidence>
<feature type="transmembrane region" description="Helical" evidence="11">
    <location>
        <begin position="425"/>
        <end position="449"/>
    </location>
</feature>
<dbReference type="Gene3D" id="2.60.40.10">
    <property type="entry name" value="Immunoglobulins"/>
    <property type="match status" value="4"/>
</dbReference>
<evidence type="ECO:0000313" key="15">
    <source>
        <dbReference type="RefSeq" id="XP_028968115.1"/>
    </source>
</evidence>
<dbReference type="GO" id="GO:0098632">
    <property type="term" value="F:cell-cell adhesion mediator activity"/>
    <property type="evidence" value="ECO:0007669"/>
    <property type="project" value="TreeGrafter"/>
</dbReference>
<dbReference type="SMART" id="SM00408">
    <property type="entry name" value="IGc2"/>
    <property type="match status" value="4"/>
</dbReference>
<organism evidence="14 15">
    <name type="scientific">Galendromus occidentalis</name>
    <name type="common">western predatory mite</name>
    <dbReference type="NCBI Taxonomy" id="34638"/>
    <lineage>
        <taxon>Eukaryota</taxon>
        <taxon>Metazoa</taxon>
        <taxon>Ecdysozoa</taxon>
        <taxon>Arthropoda</taxon>
        <taxon>Chelicerata</taxon>
        <taxon>Arachnida</taxon>
        <taxon>Acari</taxon>
        <taxon>Parasitiformes</taxon>
        <taxon>Mesostigmata</taxon>
        <taxon>Gamasina</taxon>
        <taxon>Phytoseioidea</taxon>
        <taxon>Phytoseiidae</taxon>
        <taxon>Typhlodrominae</taxon>
        <taxon>Galendromus</taxon>
    </lineage>
</organism>
<dbReference type="PANTHER" id="PTHR10075">
    <property type="entry name" value="BASIGIN RELATED"/>
    <property type="match status" value="1"/>
</dbReference>
<keyword evidence="6 11" id="KW-1133">Transmembrane helix</keyword>
<evidence type="ECO:0000256" key="8">
    <source>
        <dbReference type="ARBA" id="ARBA00023157"/>
    </source>
</evidence>
<dbReference type="FunFam" id="2.60.40.10:FF:000032">
    <property type="entry name" value="palladin isoform X1"/>
    <property type="match status" value="2"/>
</dbReference>
<evidence type="ECO:0000259" key="13">
    <source>
        <dbReference type="PROSITE" id="PS50835"/>
    </source>
</evidence>
<dbReference type="InterPro" id="IPR003599">
    <property type="entry name" value="Ig_sub"/>
</dbReference>
<evidence type="ECO:0000256" key="4">
    <source>
        <dbReference type="ARBA" id="ARBA00022737"/>
    </source>
</evidence>
<evidence type="ECO:0000256" key="5">
    <source>
        <dbReference type="ARBA" id="ARBA00022889"/>
    </source>
</evidence>
<dbReference type="GeneID" id="100903521"/>
<keyword evidence="3 12" id="KW-0732">Signal</keyword>
<dbReference type="InterPro" id="IPR003598">
    <property type="entry name" value="Ig_sub2"/>
</dbReference>
<comment type="subcellular location">
    <subcellularLocation>
        <location evidence="1">Membrane</location>
        <topology evidence="1">Single-pass membrane protein</topology>
    </subcellularLocation>
</comment>
<dbReference type="AlphaFoldDB" id="A0AAJ7WIE7"/>
<reference evidence="15" key="1">
    <citation type="submission" date="2025-08" db="UniProtKB">
        <authorList>
            <consortium name="RefSeq"/>
        </authorList>
    </citation>
    <scope>IDENTIFICATION</scope>
</reference>
<evidence type="ECO:0000256" key="11">
    <source>
        <dbReference type="SAM" id="Phobius"/>
    </source>
</evidence>
<dbReference type="GO" id="GO:0007156">
    <property type="term" value="P:homophilic cell adhesion via plasma membrane adhesion molecules"/>
    <property type="evidence" value="ECO:0007669"/>
    <property type="project" value="TreeGrafter"/>
</dbReference>
<keyword evidence="2 11" id="KW-0812">Transmembrane</keyword>
<evidence type="ECO:0000256" key="12">
    <source>
        <dbReference type="SAM" id="SignalP"/>
    </source>
</evidence>
<dbReference type="GO" id="GO:0005886">
    <property type="term" value="C:plasma membrane"/>
    <property type="evidence" value="ECO:0007669"/>
    <property type="project" value="TreeGrafter"/>
</dbReference>
<dbReference type="Proteomes" id="UP000694867">
    <property type="component" value="Unplaced"/>
</dbReference>
<feature type="chain" id="PRO_5042462395" evidence="12">
    <location>
        <begin position="22"/>
        <end position="678"/>
    </location>
</feature>
<dbReference type="FunFam" id="2.60.40.10:FF:000017">
    <property type="entry name" value="Down syndrome cell adhesion molecule b"/>
    <property type="match status" value="1"/>
</dbReference>
<feature type="compositionally biased region" description="Low complexity" evidence="10">
    <location>
        <begin position="574"/>
        <end position="603"/>
    </location>
</feature>
<keyword evidence="8" id="KW-1015">Disulfide bond</keyword>
<evidence type="ECO:0000313" key="14">
    <source>
        <dbReference type="Proteomes" id="UP000694867"/>
    </source>
</evidence>
<keyword evidence="7 11" id="KW-0472">Membrane</keyword>
<evidence type="ECO:0000256" key="10">
    <source>
        <dbReference type="SAM" id="MobiDB-lite"/>
    </source>
</evidence>
<gene>
    <name evidence="15" type="primary">LOC100903521</name>
</gene>
<accession>A0AAJ7WIE7</accession>
<dbReference type="PANTHER" id="PTHR10075:SF100">
    <property type="entry name" value="FASCICLIN-2"/>
    <property type="match status" value="1"/>
</dbReference>
<feature type="domain" description="Ig-like" evidence="13">
    <location>
        <begin position="8"/>
        <end position="110"/>
    </location>
</feature>
<dbReference type="InterPro" id="IPR036179">
    <property type="entry name" value="Ig-like_dom_sf"/>
</dbReference>
<dbReference type="GO" id="GO:0030424">
    <property type="term" value="C:axon"/>
    <property type="evidence" value="ECO:0007669"/>
    <property type="project" value="TreeGrafter"/>
</dbReference>
<proteinExistence type="predicted"/>
<dbReference type="GO" id="GO:0070593">
    <property type="term" value="P:dendrite self-avoidance"/>
    <property type="evidence" value="ECO:0007669"/>
    <property type="project" value="TreeGrafter"/>
</dbReference>
<dbReference type="InterPro" id="IPR013783">
    <property type="entry name" value="Ig-like_fold"/>
</dbReference>
<keyword evidence="14" id="KW-1185">Reference proteome</keyword>
<keyword evidence="5" id="KW-0130">Cell adhesion</keyword>
<dbReference type="SMART" id="SM00409">
    <property type="entry name" value="IG"/>
    <property type="match status" value="4"/>
</dbReference>
<feature type="signal peptide" evidence="12">
    <location>
        <begin position="1"/>
        <end position="21"/>
    </location>
</feature>
<feature type="domain" description="Ig-like" evidence="13">
    <location>
        <begin position="212"/>
        <end position="306"/>
    </location>
</feature>
<dbReference type="PROSITE" id="PS50835">
    <property type="entry name" value="IG_LIKE"/>
    <property type="match status" value="4"/>
</dbReference>
<evidence type="ECO:0000256" key="7">
    <source>
        <dbReference type="ARBA" id="ARBA00023136"/>
    </source>
</evidence>
<feature type="domain" description="Ig-like" evidence="13">
    <location>
        <begin position="311"/>
        <end position="404"/>
    </location>
</feature>
<dbReference type="InterPro" id="IPR007110">
    <property type="entry name" value="Ig-like_dom"/>
</dbReference>
<keyword evidence="9" id="KW-0393">Immunoglobulin domain</keyword>
<dbReference type="Pfam" id="PF13927">
    <property type="entry name" value="Ig_3"/>
    <property type="match status" value="1"/>
</dbReference>
<dbReference type="Pfam" id="PF07679">
    <property type="entry name" value="I-set"/>
    <property type="match status" value="3"/>
</dbReference>